<gene>
    <name evidence="1" type="ORF">Harvfovirus10_22</name>
</gene>
<reference evidence="1" key="1">
    <citation type="submission" date="2018-10" db="EMBL/GenBank/DDBJ databases">
        <title>Hidden diversity of soil giant viruses.</title>
        <authorList>
            <person name="Schulz F."/>
            <person name="Alteio L."/>
            <person name="Goudeau D."/>
            <person name="Ryan E.M."/>
            <person name="Malmstrom R.R."/>
            <person name="Blanchard J."/>
            <person name="Woyke T."/>
        </authorList>
    </citation>
    <scope>NUCLEOTIDE SEQUENCE</scope>
    <source>
        <strain evidence="1">HAV1</strain>
    </source>
</reference>
<name>A0A3G5A359_9VIRU</name>
<organism evidence="1">
    <name type="scientific">Harvfovirus sp</name>
    <dbReference type="NCBI Taxonomy" id="2487768"/>
    <lineage>
        <taxon>Viruses</taxon>
        <taxon>Varidnaviria</taxon>
        <taxon>Bamfordvirae</taxon>
        <taxon>Nucleocytoviricota</taxon>
        <taxon>Megaviricetes</taxon>
        <taxon>Imitervirales</taxon>
        <taxon>Mimiviridae</taxon>
        <taxon>Klosneuvirinae</taxon>
    </lineage>
</organism>
<accession>A0A3G5A359</accession>
<proteinExistence type="predicted"/>
<evidence type="ECO:0000313" key="1">
    <source>
        <dbReference type="EMBL" id="AYV80924.1"/>
    </source>
</evidence>
<sequence length="33" mass="3802">MKLKNYYRDQTNSGKKAINTIALMKGSKKKLTK</sequence>
<protein>
    <submittedName>
        <fullName evidence="1">Uncharacterized protein</fullName>
    </submittedName>
</protein>
<dbReference type="EMBL" id="MK072252">
    <property type="protein sequence ID" value="AYV80924.1"/>
    <property type="molecule type" value="Genomic_DNA"/>
</dbReference>